<dbReference type="Pfam" id="PF00376">
    <property type="entry name" value="MerR"/>
    <property type="match status" value="1"/>
</dbReference>
<keyword evidence="5" id="KW-1185">Reference proteome</keyword>
<reference evidence="4 5" key="1">
    <citation type="submission" date="2021-01" db="EMBL/GenBank/DDBJ databases">
        <title>Draft genome sequence of Micromonospora sp. strain STR1_7.</title>
        <authorList>
            <person name="Karlyshev A."/>
            <person name="Jawad R."/>
        </authorList>
    </citation>
    <scope>NUCLEOTIDE SEQUENCE [LARGE SCALE GENOMIC DNA]</scope>
    <source>
        <strain evidence="4 5">STR1-7</strain>
    </source>
</reference>
<feature type="domain" description="HTH merR-type" evidence="3">
    <location>
        <begin position="19"/>
        <end position="61"/>
    </location>
</feature>
<keyword evidence="1 4" id="KW-0238">DNA-binding</keyword>
<proteinExistence type="predicted"/>
<feature type="region of interest" description="Disordered" evidence="2">
    <location>
        <begin position="117"/>
        <end position="144"/>
    </location>
</feature>
<gene>
    <name evidence="4" type="ORF">JNW91_29910</name>
</gene>
<dbReference type="Proteomes" id="UP000601027">
    <property type="component" value="Unassembled WGS sequence"/>
</dbReference>
<sequence>MDVEPKDRLRAVDLAATVGISVQQVRNYVEQGVLPPVRRTPSGYRIFTTEHSRALTVARRLAEGHGWGRTREIMAAVHRGDLPAALAALDGGHAELDRERADIRRVLGAFETVLAPSRRPGRHRAGASASARSPPWSGSGPPSCGSGRPVACCARPARRAPTTGCTTKPSCAPRRSSRCCAEARTRSRSSRRCWASCVPPAAPSGSAPSWPAVNRTCTRAACAGCGGAPRCTTTCTSEPIRSRPAILLTRVGLMRAALLAVTTSAVLLAPAPVTAAPGAPGTVRCPRGAGARD</sequence>
<evidence type="ECO:0000313" key="4">
    <source>
        <dbReference type="EMBL" id="MBM0235615.1"/>
    </source>
</evidence>
<evidence type="ECO:0000256" key="2">
    <source>
        <dbReference type="SAM" id="MobiDB-lite"/>
    </source>
</evidence>
<comment type="caution">
    <text evidence="4">The sequence shown here is derived from an EMBL/GenBank/DDBJ whole genome shotgun (WGS) entry which is preliminary data.</text>
</comment>
<dbReference type="PANTHER" id="PTHR30204:SF93">
    <property type="entry name" value="HTH MERR-TYPE DOMAIN-CONTAINING PROTEIN"/>
    <property type="match status" value="1"/>
</dbReference>
<dbReference type="EMBL" id="JAEVHM010000305">
    <property type="protein sequence ID" value="MBM0235615.1"/>
    <property type="molecule type" value="Genomic_DNA"/>
</dbReference>
<name>A0ABS1Y2A4_9ACTN</name>
<evidence type="ECO:0000256" key="1">
    <source>
        <dbReference type="ARBA" id="ARBA00023125"/>
    </source>
</evidence>
<dbReference type="InterPro" id="IPR009061">
    <property type="entry name" value="DNA-bd_dom_put_sf"/>
</dbReference>
<feature type="compositionally biased region" description="Low complexity" evidence="2">
    <location>
        <begin position="126"/>
        <end position="144"/>
    </location>
</feature>
<evidence type="ECO:0000313" key="5">
    <source>
        <dbReference type="Proteomes" id="UP000601027"/>
    </source>
</evidence>
<organism evidence="4 5">
    <name type="scientific">Micromonospora parastrephiae</name>
    <dbReference type="NCBI Taxonomy" id="2806101"/>
    <lineage>
        <taxon>Bacteria</taxon>
        <taxon>Bacillati</taxon>
        <taxon>Actinomycetota</taxon>
        <taxon>Actinomycetes</taxon>
        <taxon>Micromonosporales</taxon>
        <taxon>Micromonosporaceae</taxon>
        <taxon>Micromonospora</taxon>
    </lineage>
</organism>
<dbReference type="InterPro" id="IPR047057">
    <property type="entry name" value="MerR_fam"/>
</dbReference>
<evidence type="ECO:0000259" key="3">
    <source>
        <dbReference type="PROSITE" id="PS50937"/>
    </source>
</evidence>
<dbReference type="Gene3D" id="1.10.1660.10">
    <property type="match status" value="1"/>
</dbReference>
<dbReference type="PANTHER" id="PTHR30204">
    <property type="entry name" value="REDOX-CYCLING DRUG-SENSING TRANSCRIPTIONAL ACTIVATOR SOXR"/>
    <property type="match status" value="1"/>
</dbReference>
<accession>A0ABS1Y2A4</accession>
<protein>
    <submittedName>
        <fullName evidence="4">MerR family DNA-binding transcriptional regulator</fullName>
    </submittedName>
</protein>
<dbReference type="PROSITE" id="PS50937">
    <property type="entry name" value="HTH_MERR_2"/>
    <property type="match status" value="1"/>
</dbReference>
<feature type="non-terminal residue" evidence="4">
    <location>
        <position position="293"/>
    </location>
</feature>
<dbReference type="GO" id="GO:0003677">
    <property type="term" value="F:DNA binding"/>
    <property type="evidence" value="ECO:0007669"/>
    <property type="project" value="UniProtKB-KW"/>
</dbReference>
<dbReference type="SMART" id="SM00422">
    <property type="entry name" value="HTH_MERR"/>
    <property type="match status" value="1"/>
</dbReference>
<dbReference type="InterPro" id="IPR000551">
    <property type="entry name" value="MerR-type_HTH_dom"/>
</dbReference>
<dbReference type="SUPFAM" id="SSF46955">
    <property type="entry name" value="Putative DNA-binding domain"/>
    <property type="match status" value="1"/>
</dbReference>